<evidence type="ECO:0000313" key="1">
    <source>
        <dbReference type="EMBL" id="CAM9314463.1"/>
    </source>
</evidence>
<dbReference type="EMBL" id="OX596085">
    <property type="protein sequence ID" value="CAM9314463.1"/>
    <property type="molecule type" value="Genomic_DNA"/>
</dbReference>
<sequence>MPNRGTEGSYMTPDHHYFSNVISLHLLLSKHHWPRCVPAAHWTCSQSVFAPVSPSAHTLSLPPSSSSAICSNVTFSWTMSVAETDLQLKPFKTMACWGTGDCNREEEGVVQSDSMSSTAREFEREGEKSRSSNEE</sequence>
<proteinExistence type="predicted"/>
<name>A0AC59Y222_RANTA</name>
<evidence type="ECO:0000313" key="2">
    <source>
        <dbReference type="Proteomes" id="UP001162501"/>
    </source>
</evidence>
<organism evidence="1 2">
    <name type="scientific">Rangifer tarandus platyrhynchus</name>
    <name type="common">Svalbard reindeer</name>
    <dbReference type="NCBI Taxonomy" id="3082113"/>
    <lineage>
        <taxon>Eukaryota</taxon>
        <taxon>Metazoa</taxon>
        <taxon>Chordata</taxon>
        <taxon>Craniata</taxon>
        <taxon>Vertebrata</taxon>
        <taxon>Euteleostomi</taxon>
        <taxon>Mammalia</taxon>
        <taxon>Eutheria</taxon>
        <taxon>Laurasiatheria</taxon>
        <taxon>Artiodactyla</taxon>
        <taxon>Ruminantia</taxon>
        <taxon>Pecora</taxon>
        <taxon>Cervidae</taxon>
        <taxon>Odocoileinae</taxon>
        <taxon>Rangifer</taxon>
    </lineage>
</organism>
<accession>A0AC59Y222</accession>
<gene>
    <name evidence="1" type="ORF">MRATA1EN22A_LOCUS834</name>
</gene>
<dbReference type="Proteomes" id="UP001162501">
    <property type="component" value="Chromosome 1"/>
</dbReference>
<reference evidence="1" key="2">
    <citation type="submission" date="2025-03" db="EMBL/GenBank/DDBJ databases">
        <authorList>
            <consortium name="ELIXIR-Norway"/>
            <consortium name="Elixir Norway"/>
        </authorList>
    </citation>
    <scope>NUCLEOTIDE SEQUENCE</scope>
</reference>
<reference evidence="1" key="1">
    <citation type="submission" date="2023-05" db="EMBL/GenBank/DDBJ databases">
        <authorList>
            <consortium name="ELIXIR-Norway"/>
        </authorList>
    </citation>
    <scope>NUCLEOTIDE SEQUENCE</scope>
</reference>
<protein>
    <submittedName>
        <fullName evidence="1">Uncharacterized protein</fullName>
    </submittedName>
</protein>